<evidence type="ECO:0000256" key="16">
    <source>
        <dbReference type="ARBA" id="ARBA00029570"/>
    </source>
</evidence>
<comment type="caution">
    <text evidence="20">The sequence shown here is derived from an EMBL/GenBank/DDBJ whole genome shotgun (WGS) entry which is preliminary data.</text>
</comment>
<dbReference type="GO" id="GO:0005524">
    <property type="term" value="F:ATP binding"/>
    <property type="evidence" value="ECO:0007669"/>
    <property type="project" value="UniProtKB-KW"/>
</dbReference>
<proteinExistence type="inferred from homology"/>
<organism evidence="20 21">
    <name type="scientific">Christensenella hongkongensis</name>
    <dbReference type="NCBI Taxonomy" id="270498"/>
    <lineage>
        <taxon>Bacteria</taxon>
        <taxon>Bacillati</taxon>
        <taxon>Bacillota</taxon>
        <taxon>Clostridia</taxon>
        <taxon>Christensenellales</taxon>
        <taxon>Christensenellaceae</taxon>
        <taxon>Christensenella</taxon>
    </lineage>
</organism>
<evidence type="ECO:0000256" key="8">
    <source>
        <dbReference type="ARBA" id="ARBA00012016"/>
    </source>
</evidence>
<evidence type="ECO:0000256" key="4">
    <source>
        <dbReference type="ARBA" id="ARBA00003889"/>
    </source>
</evidence>
<dbReference type="CDD" id="cd00544">
    <property type="entry name" value="CobU"/>
    <property type="match status" value="1"/>
</dbReference>
<evidence type="ECO:0000256" key="10">
    <source>
        <dbReference type="ARBA" id="ARBA00022573"/>
    </source>
</evidence>
<keyword evidence="13" id="KW-0418">Kinase</keyword>
<dbReference type="UniPathway" id="UPA00148">
    <property type="reaction ID" value="UER00236"/>
</dbReference>
<dbReference type="PATRIC" id="fig|270498.16.peg.1403"/>
<evidence type="ECO:0000256" key="13">
    <source>
        <dbReference type="ARBA" id="ARBA00022777"/>
    </source>
</evidence>
<dbReference type="RefSeq" id="WP_046443190.1">
    <property type="nucleotide sequence ID" value="NZ_LAYJ01000087.1"/>
</dbReference>
<evidence type="ECO:0000256" key="9">
    <source>
        <dbReference type="ARBA" id="ARBA00012523"/>
    </source>
</evidence>
<dbReference type="Pfam" id="PF02283">
    <property type="entry name" value="CobU"/>
    <property type="match status" value="1"/>
</dbReference>
<evidence type="ECO:0000256" key="5">
    <source>
        <dbReference type="ARBA" id="ARBA00004692"/>
    </source>
</evidence>
<dbReference type="GO" id="GO:0009236">
    <property type="term" value="P:cobalamin biosynthetic process"/>
    <property type="evidence" value="ECO:0007669"/>
    <property type="project" value="UniProtKB-UniPathway"/>
</dbReference>
<evidence type="ECO:0000256" key="12">
    <source>
        <dbReference type="ARBA" id="ARBA00022741"/>
    </source>
</evidence>
<evidence type="ECO:0000256" key="15">
    <source>
        <dbReference type="ARBA" id="ARBA00023134"/>
    </source>
</evidence>
<dbReference type="SUPFAM" id="SSF52540">
    <property type="entry name" value="P-loop containing nucleoside triphosphate hydrolases"/>
    <property type="match status" value="1"/>
</dbReference>
<feature type="binding site" evidence="19">
    <location>
        <begin position="33"/>
        <end position="35"/>
    </location>
    <ligand>
        <name>GTP</name>
        <dbReference type="ChEBI" id="CHEBI:37565"/>
    </ligand>
</feature>
<evidence type="ECO:0000256" key="19">
    <source>
        <dbReference type="PIRSR" id="PIRSR006135-2"/>
    </source>
</evidence>
<keyword evidence="15 19" id="KW-0342">GTP-binding</keyword>
<dbReference type="NCBIfam" id="NF004469">
    <property type="entry name" value="PRK05800.1"/>
    <property type="match status" value="1"/>
</dbReference>
<evidence type="ECO:0000256" key="11">
    <source>
        <dbReference type="ARBA" id="ARBA00022679"/>
    </source>
</evidence>
<dbReference type="GO" id="GO:0043752">
    <property type="term" value="F:adenosylcobinamide kinase activity"/>
    <property type="evidence" value="ECO:0007669"/>
    <property type="project" value="UniProtKB-EC"/>
</dbReference>
<dbReference type="PANTHER" id="PTHR34848:SF1">
    <property type="entry name" value="BIFUNCTIONAL ADENOSYLCOBALAMIN BIOSYNTHESIS PROTEIN COBU"/>
    <property type="match status" value="1"/>
</dbReference>
<evidence type="ECO:0000256" key="2">
    <source>
        <dbReference type="ARBA" id="ARBA00000711"/>
    </source>
</evidence>
<dbReference type="EC" id="2.7.1.156" evidence="8"/>
<dbReference type="PANTHER" id="PTHR34848">
    <property type="match status" value="1"/>
</dbReference>
<accession>A0A0M2NLC6</accession>
<keyword evidence="10" id="KW-0169">Cobalamin biosynthesis</keyword>
<keyword evidence="21" id="KW-1185">Reference proteome</keyword>
<dbReference type="AlphaFoldDB" id="A0A0M2NLC6"/>
<comment type="pathway">
    <text evidence="6">Cofactor biosynthesis; adenosylcobalamin biosynthesis; adenosylcobalamin from cob(II)yrinate a,c-diamide: step 5/7.</text>
</comment>
<dbReference type="Proteomes" id="UP000034076">
    <property type="component" value="Unassembled WGS sequence"/>
</dbReference>
<evidence type="ECO:0000313" key="21">
    <source>
        <dbReference type="Proteomes" id="UP000034076"/>
    </source>
</evidence>
<feature type="binding site" evidence="19">
    <location>
        <begin position="9"/>
        <end position="16"/>
    </location>
    <ligand>
        <name>GTP</name>
        <dbReference type="ChEBI" id="CHEBI:37565"/>
    </ligand>
</feature>
<dbReference type="Gene3D" id="3.40.50.300">
    <property type="entry name" value="P-loop containing nucleotide triphosphate hydrolases"/>
    <property type="match status" value="1"/>
</dbReference>
<evidence type="ECO:0000256" key="14">
    <source>
        <dbReference type="ARBA" id="ARBA00022840"/>
    </source>
</evidence>
<evidence type="ECO:0000256" key="7">
    <source>
        <dbReference type="ARBA" id="ARBA00007490"/>
    </source>
</evidence>
<comment type="similarity">
    <text evidence="7">Belongs to the CobU/CobP family.</text>
</comment>
<comment type="catalytic activity">
    <reaction evidence="3">
        <text>adenosylcob(III)inamide + GTP = adenosylcob(III)inamide phosphate + GDP + H(+)</text>
        <dbReference type="Rhea" id="RHEA:15765"/>
        <dbReference type="ChEBI" id="CHEBI:2480"/>
        <dbReference type="ChEBI" id="CHEBI:15378"/>
        <dbReference type="ChEBI" id="CHEBI:37565"/>
        <dbReference type="ChEBI" id="CHEBI:58189"/>
        <dbReference type="ChEBI" id="CHEBI:58502"/>
        <dbReference type="EC" id="2.7.1.156"/>
    </reaction>
</comment>
<reference evidence="20 21" key="1">
    <citation type="submission" date="2015-04" db="EMBL/GenBank/DDBJ databases">
        <title>Draft genome sequence of bacteremic isolate Catabacter hongkongensis type strain HKU16T.</title>
        <authorList>
            <person name="Lau S.K."/>
            <person name="Teng J.L."/>
            <person name="Huang Y."/>
            <person name="Curreem S.O."/>
            <person name="Tsui S.K."/>
            <person name="Woo P.C."/>
        </authorList>
    </citation>
    <scope>NUCLEOTIDE SEQUENCE [LARGE SCALE GENOMIC DNA]</scope>
    <source>
        <strain evidence="20 21">HKU16</strain>
    </source>
</reference>
<dbReference type="PIRSF" id="PIRSF006135">
    <property type="entry name" value="CobU"/>
    <property type="match status" value="1"/>
</dbReference>
<dbReference type="STRING" id="270498.CHK_1284"/>
<dbReference type="OrthoDB" id="9799422at2"/>
<keyword evidence="20" id="KW-0548">Nucleotidyltransferase</keyword>
<comment type="catalytic activity">
    <reaction evidence="2">
        <text>adenosylcob(III)inamide phosphate + GTP + H(+) = adenosylcob(III)inamide-GDP + diphosphate</text>
        <dbReference type="Rhea" id="RHEA:22712"/>
        <dbReference type="ChEBI" id="CHEBI:15378"/>
        <dbReference type="ChEBI" id="CHEBI:33019"/>
        <dbReference type="ChEBI" id="CHEBI:37565"/>
        <dbReference type="ChEBI" id="CHEBI:58502"/>
        <dbReference type="ChEBI" id="CHEBI:60487"/>
        <dbReference type="EC" id="2.7.7.62"/>
    </reaction>
</comment>
<comment type="pathway">
    <text evidence="5">Cofactor biosynthesis; adenosylcobalamin biosynthesis; adenosylcobalamin from cob(II)yrinate a,c-diamide: step 6/7.</text>
</comment>
<dbReference type="GO" id="GO:0005525">
    <property type="term" value="F:GTP binding"/>
    <property type="evidence" value="ECO:0007669"/>
    <property type="project" value="UniProtKB-KW"/>
</dbReference>
<keyword evidence="14" id="KW-0067">ATP-binding</keyword>
<dbReference type="GO" id="GO:0008820">
    <property type="term" value="F:cobinamide phosphate guanylyltransferase activity"/>
    <property type="evidence" value="ECO:0007669"/>
    <property type="project" value="UniProtKB-EC"/>
</dbReference>
<sequence length="193" mass="21750">MGKLIFLTGGVRSGKSDHAERMAARYEDVAYIATAISTDAEMRRRIDKHQQRRPQTWKTYEAPYDIAGAVRENEHEAYLIDCITVYITNLLLREKTDWDGTDILERREQEALERKIEEKIRELLAEISKSDAVFIVVSNEVGMGLVPAYSLGRLFRDAAGMANRMIADAAGEVYLSVSGILLPLKKDENGGKQ</sequence>
<keyword evidence="12 19" id="KW-0547">Nucleotide-binding</keyword>
<comment type="function">
    <text evidence="4">Catalyzes ATP-dependent phosphorylation of adenosylcobinamide and addition of GMP to adenosylcobinamide phosphate.</text>
</comment>
<gene>
    <name evidence="20" type="ORF">CHK_1284</name>
</gene>
<evidence type="ECO:0000256" key="1">
    <source>
        <dbReference type="ARBA" id="ARBA00000312"/>
    </source>
</evidence>
<comment type="catalytic activity">
    <reaction evidence="1">
        <text>adenosylcob(III)inamide + ATP = adenosylcob(III)inamide phosphate + ADP + H(+)</text>
        <dbReference type="Rhea" id="RHEA:15769"/>
        <dbReference type="ChEBI" id="CHEBI:2480"/>
        <dbReference type="ChEBI" id="CHEBI:15378"/>
        <dbReference type="ChEBI" id="CHEBI:30616"/>
        <dbReference type="ChEBI" id="CHEBI:58502"/>
        <dbReference type="ChEBI" id="CHEBI:456216"/>
        <dbReference type="EC" id="2.7.1.156"/>
    </reaction>
</comment>
<dbReference type="EC" id="2.7.7.62" evidence="9"/>
<dbReference type="InterPro" id="IPR027417">
    <property type="entry name" value="P-loop_NTPase"/>
</dbReference>
<dbReference type="EMBL" id="LAYJ01000087">
    <property type="protein sequence ID" value="KKI51237.1"/>
    <property type="molecule type" value="Genomic_DNA"/>
</dbReference>
<feature type="binding site" evidence="19">
    <location>
        <position position="81"/>
    </location>
    <ligand>
        <name>GTP</name>
        <dbReference type="ChEBI" id="CHEBI:37565"/>
    </ligand>
</feature>
<evidence type="ECO:0000313" key="20">
    <source>
        <dbReference type="EMBL" id="KKI51237.1"/>
    </source>
</evidence>
<dbReference type="InterPro" id="IPR003203">
    <property type="entry name" value="CobU/CobP"/>
</dbReference>
<evidence type="ECO:0000256" key="18">
    <source>
        <dbReference type="PIRSR" id="PIRSR006135-1"/>
    </source>
</evidence>
<name>A0A0M2NLC6_9FIRM</name>
<evidence type="ECO:0000256" key="17">
    <source>
        <dbReference type="ARBA" id="ARBA00030571"/>
    </source>
</evidence>
<keyword evidence="11 20" id="KW-0808">Transferase</keyword>
<evidence type="ECO:0000256" key="3">
    <source>
        <dbReference type="ARBA" id="ARBA00001522"/>
    </source>
</evidence>
<feature type="active site" description="GMP-histidine intermediate" evidence="18">
    <location>
        <position position="49"/>
    </location>
</feature>
<feature type="binding site" evidence="19">
    <location>
        <position position="61"/>
    </location>
    <ligand>
        <name>GTP</name>
        <dbReference type="ChEBI" id="CHEBI:37565"/>
    </ligand>
</feature>
<protein>
    <recommendedName>
        <fullName evidence="16">Adenosylcobinamide kinase</fullName>
        <ecNumber evidence="8">2.7.1.156</ecNumber>
        <ecNumber evidence="9">2.7.7.62</ecNumber>
    </recommendedName>
    <alternativeName>
        <fullName evidence="17">Adenosylcobinamide-phosphate guanylyltransferase</fullName>
    </alternativeName>
</protein>
<evidence type="ECO:0000256" key="6">
    <source>
        <dbReference type="ARBA" id="ARBA00005159"/>
    </source>
</evidence>